<dbReference type="NCBIfam" id="TIGR04127">
    <property type="entry name" value="flavo_near_exo"/>
    <property type="match status" value="1"/>
</dbReference>
<evidence type="ECO:0000313" key="3">
    <source>
        <dbReference type="Proteomes" id="UP000095601"/>
    </source>
</evidence>
<evidence type="ECO:0000313" key="2">
    <source>
        <dbReference type="EMBL" id="OEL10425.1"/>
    </source>
</evidence>
<dbReference type="RefSeq" id="WP_069800077.1">
    <property type="nucleotide sequence ID" value="NZ_CP034157.1"/>
</dbReference>
<dbReference type="Proteomes" id="UP000095601">
    <property type="component" value="Unassembled WGS sequence"/>
</dbReference>
<evidence type="ECO:0000256" key="1">
    <source>
        <dbReference type="SAM" id="Phobius"/>
    </source>
</evidence>
<protein>
    <submittedName>
        <fullName evidence="2">Putative membrane protein</fullName>
    </submittedName>
</protein>
<feature type="transmembrane region" description="Helical" evidence="1">
    <location>
        <begin position="7"/>
        <end position="23"/>
    </location>
</feature>
<keyword evidence="1" id="KW-1133">Transmembrane helix</keyword>
<name>A0A1E5UCP3_9FLAO</name>
<accession>A0A1E5UCP3</accession>
<keyword evidence="1" id="KW-0472">Membrane</keyword>
<dbReference type="KEGG" id="cnr:EB819_12090"/>
<keyword evidence="3" id="KW-1185">Reference proteome</keyword>
<feature type="transmembrane region" description="Helical" evidence="1">
    <location>
        <begin position="54"/>
        <end position="76"/>
    </location>
</feature>
<feature type="transmembrane region" description="Helical" evidence="1">
    <location>
        <begin position="121"/>
        <end position="137"/>
    </location>
</feature>
<sequence length="144" mass="17259">MRKILNWLFVFVGILGLISVRFVEDKIFYDPFLAFFKGDYKVATIPDFDSVKLIISHLLRFLLNLFFSAVVVHFMFLNKKWTLQAVALITIAFLFFFPIYLWCLYSKMEVGYLFTFSVRRFVIQPIILLLIIPIFYYRKKLEKN</sequence>
<organism evidence="2 3">
    <name type="scientific">Cloacibacterium normanense</name>
    <dbReference type="NCBI Taxonomy" id="237258"/>
    <lineage>
        <taxon>Bacteria</taxon>
        <taxon>Pseudomonadati</taxon>
        <taxon>Bacteroidota</taxon>
        <taxon>Flavobacteriia</taxon>
        <taxon>Flavobacteriales</taxon>
        <taxon>Weeksellaceae</taxon>
    </lineage>
</organism>
<keyword evidence="1" id="KW-0812">Transmembrane</keyword>
<dbReference type="EMBL" id="MKGI01000077">
    <property type="protein sequence ID" value="OEL10425.1"/>
    <property type="molecule type" value="Genomic_DNA"/>
</dbReference>
<feature type="transmembrane region" description="Helical" evidence="1">
    <location>
        <begin position="83"/>
        <end position="101"/>
    </location>
</feature>
<dbReference type="AlphaFoldDB" id="A0A1E5UCP3"/>
<comment type="caution">
    <text evidence="2">The sequence shown here is derived from an EMBL/GenBank/DDBJ whole genome shotgun (WGS) entry which is preliminary data.</text>
</comment>
<gene>
    <name evidence="2" type="ORF">BHF72_0517</name>
</gene>
<dbReference type="InterPro" id="IPR026414">
    <property type="entry name" value="ExosoTase_F-assoc_memb"/>
</dbReference>
<dbReference type="STRING" id="237258.SAMN04489756_10850"/>
<reference evidence="2 3" key="1">
    <citation type="submission" date="2016-09" db="EMBL/GenBank/DDBJ databases">
        <authorList>
            <person name="Capua I."/>
            <person name="De Benedictis P."/>
            <person name="Joannis T."/>
            <person name="Lombin L.H."/>
            <person name="Cattoli G."/>
        </authorList>
    </citation>
    <scope>NUCLEOTIDE SEQUENCE [LARGE SCALE GENOMIC DNA]</scope>
    <source>
        <strain evidence="2 3">NRS-1</strain>
    </source>
</reference>
<dbReference type="OrthoDB" id="982493at2"/>
<proteinExistence type="predicted"/>